<dbReference type="Proteomes" id="UP000467385">
    <property type="component" value="Chromosome"/>
</dbReference>
<organism evidence="1 2">
    <name type="scientific">Mycobacterium conspicuum</name>
    <dbReference type="NCBI Taxonomy" id="44010"/>
    <lineage>
        <taxon>Bacteria</taxon>
        <taxon>Bacillati</taxon>
        <taxon>Actinomycetota</taxon>
        <taxon>Actinomycetes</taxon>
        <taxon>Mycobacteriales</taxon>
        <taxon>Mycobacteriaceae</taxon>
        <taxon>Mycobacterium</taxon>
    </lineage>
</organism>
<proteinExistence type="predicted"/>
<evidence type="ECO:0000313" key="1">
    <source>
        <dbReference type="EMBL" id="BBZ40048.1"/>
    </source>
</evidence>
<dbReference type="RefSeq" id="WP_085232948.1">
    <property type="nucleotide sequence ID" value="NZ_AP022613.1"/>
</dbReference>
<keyword evidence="2" id="KW-1185">Reference proteome</keyword>
<dbReference type="AlphaFoldDB" id="A0A1X1TCK3"/>
<dbReference type="EMBL" id="AP022613">
    <property type="protein sequence ID" value="BBZ40048.1"/>
    <property type="molecule type" value="Genomic_DNA"/>
</dbReference>
<evidence type="ECO:0000313" key="2">
    <source>
        <dbReference type="Proteomes" id="UP000467385"/>
    </source>
</evidence>
<reference evidence="1 2" key="1">
    <citation type="journal article" date="2019" name="Emerg. Microbes Infect.">
        <title>Comprehensive subspecies identification of 175 nontuberculous mycobacteria species based on 7547 genomic profiles.</title>
        <authorList>
            <person name="Matsumoto Y."/>
            <person name="Kinjo T."/>
            <person name="Motooka D."/>
            <person name="Nabeya D."/>
            <person name="Jung N."/>
            <person name="Uechi K."/>
            <person name="Horii T."/>
            <person name="Iida T."/>
            <person name="Fujita J."/>
            <person name="Nakamura S."/>
        </authorList>
    </citation>
    <scope>NUCLEOTIDE SEQUENCE [LARGE SCALE GENOMIC DNA]</scope>
    <source>
        <strain evidence="1 2">JCM 14738</strain>
    </source>
</reference>
<name>A0A1X1TCK3_9MYCO</name>
<sequence length="249" mass="26680">MDLWGPLLGVIVFASSVAVPVVAIWIFRKSKNPSIRGPALTGTAQVLSVQTTGMTVNDSYVLQIALRVQVPDRPPYDATVSRRIHPIQMAAIQPGRIIPVRVDATDPNVIEFDFNRSAQSPQTLASRAMTAAQLADAVKRAPGAGSVGSAADLLASGQRVRAVLKSFAPTGTTPRSLGRTPSRPELLDAPHYIVEVELHFPNLAPLTGRNQQTVPVEQVPTLSIGRELVCAVDPGDPTNRFVIDWDSTP</sequence>
<dbReference type="STRING" id="44010.AWC00_12530"/>
<accession>A0A1X1TCK3</accession>
<dbReference type="OrthoDB" id="4712301at2"/>
<protein>
    <submittedName>
        <fullName evidence="1">Uncharacterized protein</fullName>
    </submittedName>
</protein>
<gene>
    <name evidence="1" type="ORF">MCNS_31110</name>
</gene>